<feature type="active site" evidence="4">
    <location>
        <position position="166"/>
    </location>
</feature>
<dbReference type="AlphaFoldDB" id="A0A1L1PHT9"/>
<protein>
    <recommendedName>
        <fullName evidence="6">Pseudouridine synthase</fullName>
        <ecNumber evidence="6">5.4.99.-</ecNumber>
    </recommendedName>
</protein>
<evidence type="ECO:0000256" key="1">
    <source>
        <dbReference type="ARBA" id="ARBA00010876"/>
    </source>
</evidence>
<dbReference type="PROSITE" id="PS01129">
    <property type="entry name" value="PSI_RLU"/>
    <property type="match status" value="1"/>
</dbReference>
<dbReference type="Proteomes" id="UP000028878">
    <property type="component" value="Unassembled WGS sequence"/>
</dbReference>
<dbReference type="Gene3D" id="3.30.2350.10">
    <property type="entry name" value="Pseudouridine synthase"/>
    <property type="match status" value="1"/>
</dbReference>
<dbReference type="PANTHER" id="PTHR21600">
    <property type="entry name" value="MITOCHONDRIAL RNA PSEUDOURIDINE SYNTHASE"/>
    <property type="match status" value="1"/>
</dbReference>
<dbReference type="EC" id="5.4.99.-" evidence="6"/>
<evidence type="ECO:0000313" key="9">
    <source>
        <dbReference type="Proteomes" id="UP000028878"/>
    </source>
</evidence>
<comment type="function">
    <text evidence="6">Responsible for synthesis of pseudouridine from uracil.</text>
</comment>
<comment type="catalytic activity">
    <reaction evidence="3">
        <text>uridine(1911/1915/1917) in 23S rRNA = pseudouridine(1911/1915/1917) in 23S rRNA</text>
        <dbReference type="Rhea" id="RHEA:42524"/>
        <dbReference type="Rhea" id="RHEA-COMP:10097"/>
        <dbReference type="Rhea" id="RHEA-COMP:10098"/>
        <dbReference type="ChEBI" id="CHEBI:65314"/>
        <dbReference type="ChEBI" id="CHEBI:65315"/>
        <dbReference type="EC" id="5.4.99.23"/>
    </reaction>
</comment>
<comment type="similarity">
    <text evidence="1 6">Belongs to the pseudouridine synthase RluA family.</text>
</comment>
<evidence type="ECO:0000256" key="4">
    <source>
        <dbReference type="PIRSR" id="PIRSR606225-1"/>
    </source>
</evidence>
<dbReference type="CDD" id="cd00165">
    <property type="entry name" value="S4"/>
    <property type="match status" value="1"/>
</dbReference>
<comment type="catalytic activity">
    <reaction evidence="6">
        <text>a uridine in RNA = a pseudouridine in RNA</text>
        <dbReference type="Rhea" id="RHEA:48348"/>
        <dbReference type="Rhea" id="RHEA-COMP:12068"/>
        <dbReference type="Rhea" id="RHEA-COMP:12069"/>
        <dbReference type="ChEBI" id="CHEBI:65314"/>
        <dbReference type="ChEBI" id="CHEBI:65315"/>
    </reaction>
</comment>
<dbReference type="Gene3D" id="3.10.290.10">
    <property type="entry name" value="RNA-binding S4 domain"/>
    <property type="match status" value="1"/>
</dbReference>
<keyword evidence="5" id="KW-0694">RNA-binding</keyword>
<organism evidence="8 9">
    <name type="scientific">Hydrogenophaga intermedia</name>
    <dbReference type="NCBI Taxonomy" id="65786"/>
    <lineage>
        <taxon>Bacteria</taxon>
        <taxon>Pseudomonadati</taxon>
        <taxon>Pseudomonadota</taxon>
        <taxon>Betaproteobacteria</taxon>
        <taxon>Burkholderiales</taxon>
        <taxon>Comamonadaceae</taxon>
        <taxon>Hydrogenophaga</taxon>
    </lineage>
</organism>
<dbReference type="InterPro" id="IPR036986">
    <property type="entry name" value="S4_RNA-bd_sf"/>
</dbReference>
<keyword evidence="9" id="KW-1185">Reference proteome</keyword>
<feature type="domain" description="Pseudouridine synthase RsuA/RluA-like" evidence="7">
    <location>
        <begin position="119"/>
        <end position="272"/>
    </location>
</feature>
<dbReference type="SUPFAM" id="SSF55120">
    <property type="entry name" value="Pseudouridine synthase"/>
    <property type="match status" value="1"/>
</dbReference>
<reference evidence="9" key="1">
    <citation type="submission" date="2014-02" db="EMBL/GenBank/DDBJ databases">
        <authorList>
            <person name="Gan H."/>
        </authorList>
    </citation>
    <scope>NUCLEOTIDE SEQUENCE [LARGE SCALE GENOMIC DNA]</scope>
    <source>
        <strain evidence="9">S1</strain>
    </source>
</reference>
<dbReference type="PANTHER" id="PTHR21600:SF44">
    <property type="entry name" value="RIBOSOMAL LARGE SUBUNIT PSEUDOURIDINE SYNTHASE D"/>
    <property type="match status" value="1"/>
</dbReference>
<evidence type="ECO:0000256" key="6">
    <source>
        <dbReference type="RuleBase" id="RU362028"/>
    </source>
</evidence>
<dbReference type="InterPro" id="IPR006224">
    <property type="entry name" value="PsdUridine_synth_RluA-like_CS"/>
</dbReference>
<dbReference type="NCBIfam" id="TIGR00005">
    <property type="entry name" value="rluA_subfam"/>
    <property type="match status" value="1"/>
</dbReference>
<evidence type="ECO:0000259" key="7">
    <source>
        <dbReference type="Pfam" id="PF00849"/>
    </source>
</evidence>
<dbReference type="Pfam" id="PF00849">
    <property type="entry name" value="PseudoU_synth_2"/>
    <property type="match status" value="1"/>
</dbReference>
<dbReference type="GO" id="GO:0160140">
    <property type="term" value="F:23S rRNA pseudouridine(1911/1915/1917) synthase activity"/>
    <property type="evidence" value="ECO:0007669"/>
    <property type="project" value="UniProtKB-EC"/>
</dbReference>
<dbReference type="InterPro" id="IPR050188">
    <property type="entry name" value="RluA_PseudoU_synthase"/>
</dbReference>
<dbReference type="SUPFAM" id="SSF55174">
    <property type="entry name" value="Alpha-L RNA-binding motif"/>
    <property type="match status" value="1"/>
</dbReference>
<dbReference type="InterPro" id="IPR020103">
    <property type="entry name" value="PsdUridine_synth_cat_dom_sf"/>
</dbReference>
<dbReference type="PROSITE" id="PS50889">
    <property type="entry name" value="S4"/>
    <property type="match status" value="1"/>
</dbReference>
<dbReference type="CDD" id="cd02869">
    <property type="entry name" value="PseudoU_synth_RluA_like"/>
    <property type="match status" value="1"/>
</dbReference>
<accession>A0A1L1PHT9</accession>
<dbReference type="RefSeq" id="WP_009517613.1">
    <property type="nucleotide sequence ID" value="NZ_CCAE010000004.1"/>
</dbReference>
<evidence type="ECO:0000256" key="3">
    <source>
        <dbReference type="ARBA" id="ARBA00036882"/>
    </source>
</evidence>
<proteinExistence type="inferred from homology"/>
<name>A0A1L1PHT9_HYDIT</name>
<sequence length="345" mass="37248">MALEQDSLNEADSISAGWVSPEGEAWDEQAELRRHEVPAELHGWRLDRALATLVPEFSRSYLQQLLADGGVLWRDKPCAKASTKVSAGDAVQVTLRPTPQARAFVAEPMALDVVFEDEHLLVIDKPAGLVVHPAAGHWGGTLLNGLLAHHAGAAALPRAGIVHRLDKDTSGLMMVAKSRQAMQALVNAIAAREVGRQYLAIAHGAWRHEGLRSVREPIGRDPRNRLRMAVVGEGAGKPAQSDFLALDRSDDAMLVACKLHTGRTHQIRVHMAWLGHPLVGDALYGGRPLWGLQRQALHAISLRLSHPVSGAPLAYWRDPPEDLSAALAAGGLRYNPPPAGQGLID</sequence>
<dbReference type="EMBL" id="CCAE010000004">
    <property type="protein sequence ID" value="CDN86537.1"/>
    <property type="molecule type" value="Genomic_DNA"/>
</dbReference>
<keyword evidence="2 6" id="KW-0413">Isomerase</keyword>
<gene>
    <name evidence="8" type="ORF">BN948_00942</name>
</gene>
<evidence type="ECO:0000313" key="8">
    <source>
        <dbReference type="EMBL" id="CDN86537.1"/>
    </source>
</evidence>
<dbReference type="GO" id="GO:0003723">
    <property type="term" value="F:RNA binding"/>
    <property type="evidence" value="ECO:0007669"/>
    <property type="project" value="UniProtKB-KW"/>
</dbReference>
<reference evidence="9" key="2">
    <citation type="submission" date="2014-11" db="EMBL/GenBank/DDBJ databases">
        <title>Draft genome sequence of Hydrogenophaga intermedia S1.</title>
        <authorList>
            <person name="Gan H.M."/>
            <person name="Chew T.H."/>
            <person name="Stolz A."/>
        </authorList>
    </citation>
    <scope>NUCLEOTIDE SEQUENCE [LARGE SCALE GENOMIC DNA]</scope>
    <source>
        <strain evidence="9">S1</strain>
    </source>
</reference>
<evidence type="ECO:0000256" key="2">
    <source>
        <dbReference type="ARBA" id="ARBA00023235"/>
    </source>
</evidence>
<dbReference type="GO" id="GO:0000455">
    <property type="term" value="P:enzyme-directed rRNA pseudouridine synthesis"/>
    <property type="evidence" value="ECO:0007669"/>
    <property type="project" value="TreeGrafter"/>
</dbReference>
<dbReference type="InterPro" id="IPR006145">
    <property type="entry name" value="PsdUridine_synth_RsuA/RluA"/>
</dbReference>
<dbReference type="InterPro" id="IPR006225">
    <property type="entry name" value="PsdUridine_synth_RluC/D"/>
</dbReference>
<evidence type="ECO:0000256" key="5">
    <source>
        <dbReference type="PROSITE-ProRule" id="PRU00182"/>
    </source>
</evidence>